<evidence type="ECO:0000313" key="1">
    <source>
        <dbReference type="EMBL" id="QTV06532.1"/>
    </source>
</evidence>
<dbReference type="EMBL" id="CP072842">
    <property type="protein sequence ID" value="QTV06532.1"/>
    <property type="molecule type" value="Genomic_DNA"/>
</dbReference>
<dbReference type="RefSeq" id="WP_230477253.1">
    <property type="nucleotide sequence ID" value="NZ_CP072842.1"/>
</dbReference>
<dbReference type="Proteomes" id="UP000672011">
    <property type="component" value="Chromosome"/>
</dbReference>
<accession>A0ABX7XFA7</accession>
<proteinExistence type="predicted"/>
<gene>
    <name evidence="1" type="ORF">J9309_04190</name>
</gene>
<sequence>MIDITTKTYAIREILSSNVDCEFTSVVVTVDKEKIFEEVKSLFPAYKFTDEIDDDFEEIGNVSASGQLNLYYDPEYYLTLKLFYNKLQDIYALKLKQ</sequence>
<evidence type="ECO:0000313" key="2">
    <source>
        <dbReference type="Proteomes" id="UP000672011"/>
    </source>
</evidence>
<protein>
    <submittedName>
        <fullName evidence="1">Uncharacterized protein</fullName>
    </submittedName>
</protein>
<organism evidence="1 2">
    <name type="scientific">Faecalibacter bovis</name>
    <dbReference type="NCBI Taxonomy" id="2898187"/>
    <lineage>
        <taxon>Bacteria</taxon>
        <taxon>Pseudomonadati</taxon>
        <taxon>Bacteroidota</taxon>
        <taxon>Flavobacteriia</taxon>
        <taxon>Flavobacteriales</taxon>
        <taxon>Weeksellaceae</taxon>
        <taxon>Faecalibacter</taxon>
    </lineage>
</organism>
<keyword evidence="2" id="KW-1185">Reference proteome</keyword>
<reference evidence="1 2" key="1">
    <citation type="journal article" date="2021" name="Int. J. Syst. Evol. Microbiol.">
        <title>Faecalibacter bovis sp. nov., isolated from cow faeces.</title>
        <authorList>
            <person name="Li F."/>
            <person name="Zhao W."/>
            <person name="Hong Q."/>
            <person name="Shao Q."/>
            <person name="Song J."/>
            <person name="Yang S."/>
        </authorList>
    </citation>
    <scope>NUCLEOTIDE SEQUENCE [LARGE SCALE GENOMIC DNA]</scope>
    <source>
        <strain evidence="1 2">ZY171143</strain>
    </source>
</reference>
<name>A0ABX7XFA7_9FLAO</name>
<reference evidence="2" key="2">
    <citation type="submission" date="2021-04" db="EMBL/GenBank/DDBJ databases">
        <title>Taxonomy of Flavobacteriaceae bacterium ZY171143.</title>
        <authorList>
            <person name="Li F."/>
        </authorList>
    </citation>
    <scope>NUCLEOTIDE SEQUENCE [LARGE SCALE GENOMIC DNA]</scope>
    <source>
        <strain evidence="2">ZY171143</strain>
    </source>
</reference>